<evidence type="ECO:0000313" key="1">
    <source>
        <dbReference type="EMBL" id="NIA68984.1"/>
    </source>
</evidence>
<dbReference type="InterPro" id="IPR010982">
    <property type="entry name" value="Lambda_DNA-bd_dom_sf"/>
</dbReference>
<organism evidence="1 2">
    <name type="scientific">Pelagibius litoralis</name>
    <dbReference type="NCBI Taxonomy" id="374515"/>
    <lineage>
        <taxon>Bacteria</taxon>
        <taxon>Pseudomonadati</taxon>
        <taxon>Pseudomonadota</taxon>
        <taxon>Alphaproteobacteria</taxon>
        <taxon>Rhodospirillales</taxon>
        <taxon>Rhodovibrionaceae</taxon>
        <taxon>Pelagibius</taxon>
    </lineage>
</organism>
<dbReference type="AlphaFoldDB" id="A0A967CCE9"/>
<proteinExistence type="predicted"/>
<gene>
    <name evidence="1" type="ORF">HBA54_10300</name>
</gene>
<evidence type="ECO:0000313" key="2">
    <source>
        <dbReference type="Proteomes" id="UP000761264"/>
    </source>
</evidence>
<dbReference type="GO" id="GO:0003677">
    <property type="term" value="F:DNA binding"/>
    <property type="evidence" value="ECO:0007669"/>
    <property type="project" value="InterPro"/>
</dbReference>
<keyword evidence="2" id="KW-1185">Reference proteome</keyword>
<sequence length="67" mass="7095">MLEWSREDLAERSGIHYITLCNFELGHCALKPAGARLLRLTFISAGVLLIDADGSGGPGVCLAKPVA</sequence>
<comment type="caution">
    <text evidence="1">The sequence shown here is derived from an EMBL/GenBank/DDBJ whole genome shotgun (WGS) entry which is preliminary data.</text>
</comment>
<reference evidence="1" key="1">
    <citation type="submission" date="2020-03" db="EMBL/GenBank/DDBJ databases">
        <title>Genome of Pelagibius litoralis DSM 21314T.</title>
        <authorList>
            <person name="Wang G."/>
        </authorList>
    </citation>
    <scope>NUCLEOTIDE SEQUENCE</scope>
    <source>
        <strain evidence="1">DSM 21314</strain>
    </source>
</reference>
<accession>A0A967CCE9</accession>
<dbReference type="Gene3D" id="1.10.260.40">
    <property type="entry name" value="lambda repressor-like DNA-binding domains"/>
    <property type="match status" value="1"/>
</dbReference>
<name>A0A967CCE9_9PROT</name>
<protein>
    <submittedName>
        <fullName evidence="1">Transcriptional regulator</fullName>
    </submittedName>
</protein>
<dbReference type="Proteomes" id="UP000761264">
    <property type="component" value="Unassembled WGS sequence"/>
</dbReference>
<dbReference type="EMBL" id="JAAQPH010000006">
    <property type="protein sequence ID" value="NIA68984.1"/>
    <property type="molecule type" value="Genomic_DNA"/>
</dbReference>